<dbReference type="Proteomes" id="UP000735302">
    <property type="component" value="Unassembled WGS sequence"/>
</dbReference>
<feature type="region of interest" description="Disordered" evidence="1">
    <location>
        <begin position="119"/>
        <end position="261"/>
    </location>
</feature>
<feature type="compositionally biased region" description="Polar residues" evidence="1">
    <location>
        <begin position="204"/>
        <end position="231"/>
    </location>
</feature>
<proteinExistence type="predicted"/>
<evidence type="ECO:0000313" key="3">
    <source>
        <dbReference type="Proteomes" id="UP000735302"/>
    </source>
</evidence>
<comment type="caution">
    <text evidence="2">The sequence shown here is derived from an EMBL/GenBank/DDBJ whole genome shotgun (WGS) entry which is preliminary data.</text>
</comment>
<feature type="compositionally biased region" description="Low complexity" evidence="1">
    <location>
        <begin position="238"/>
        <end position="247"/>
    </location>
</feature>
<organism evidence="2 3">
    <name type="scientific">Plakobranchus ocellatus</name>
    <dbReference type="NCBI Taxonomy" id="259542"/>
    <lineage>
        <taxon>Eukaryota</taxon>
        <taxon>Metazoa</taxon>
        <taxon>Spiralia</taxon>
        <taxon>Lophotrochozoa</taxon>
        <taxon>Mollusca</taxon>
        <taxon>Gastropoda</taxon>
        <taxon>Heterobranchia</taxon>
        <taxon>Euthyneura</taxon>
        <taxon>Panpulmonata</taxon>
        <taxon>Sacoglossa</taxon>
        <taxon>Placobranchoidea</taxon>
        <taxon>Plakobranchidae</taxon>
        <taxon>Plakobranchus</taxon>
    </lineage>
</organism>
<feature type="compositionally biased region" description="Polar residues" evidence="1">
    <location>
        <begin position="156"/>
        <end position="182"/>
    </location>
</feature>
<reference evidence="2 3" key="1">
    <citation type="journal article" date="2021" name="Elife">
        <title>Chloroplast acquisition without the gene transfer in kleptoplastic sea slugs, Plakobranchus ocellatus.</title>
        <authorList>
            <person name="Maeda T."/>
            <person name="Takahashi S."/>
            <person name="Yoshida T."/>
            <person name="Shimamura S."/>
            <person name="Takaki Y."/>
            <person name="Nagai Y."/>
            <person name="Toyoda A."/>
            <person name="Suzuki Y."/>
            <person name="Arimoto A."/>
            <person name="Ishii H."/>
            <person name="Satoh N."/>
            <person name="Nishiyama T."/>
            <person name="Hasebe M."/>
            <person name="Maruyama T."/>
            <person name="Minagawa J."/>
            <person name="Obokata J."/>
            <person name="Shigenobu S."/>
        </authorList>
    </citation>
    <scope>NUCLEOTIDE SEQUENCE [LARGE SCALE GENOMIC DNA]</scope>
</reference>
<protein>
    <submittedName>
        <fullName evidence="2">Disks large-associated protein 5</fullName>
    </submittedName>
</protein>
<name>A0AAV4BK97_9GAST</name>
<dbReference type="AlphaFoldDB" id="A0AAV4BK97"/>
<accession>A0AAV4BK97</accession>
<feature type="compositionally biased region" description="Basic and acidic residues" evidence="1">
    <location>
        <begin position="122"/>
        <end position="135"/>
    </location>
</feature>
<keyword evidence="3" id="KW-1185">Reference proteome</keyword>
<sequence>MVLILSWDPYTEVNDRSQDILGIHRHGLDKIRIPLKNIFEVEDVNSLFHQLKALQDNYWEEKKSPEKLVLKKKPVARKAVKPKGVSNFKAFREEMMMRKAKKAAASTVNTDDGVLSTSVSVTEKEQKQAEQRPVEFDGGFFKVTSPARTPIGKRATLTSHTNATEATQPSQQKQHTESNAEINKSPPKSPTALPQVAADKENQMGHQSATFTPALSAAASTTGAPSYQSRLMTPAKRPSYVPVVPSPLLKDTSCITTPRNA</sequence>
<evidence type="ECO:0000313" key="2">
    <source>
        <dbReference type="EMBL" id="GFO19593.1"/>
    </source>
</evidence>
<dbReference type="EMBL" id="BLXT01005065">
    <property type="protein sequence ID" value="GFO19593.1"/>
    <property type="molecule type" value="Genomic_DNA"/>
</dbReference>
<gene>
    <name evidence="2" type="ORF">PoB_004609800</name>
</gene>
<evidence type="ECO:0000256" key="1">
    <source>
        <dbReference type="SAM" id="MobiDB-lite"/>
    </source>
</evidence>